<feature type="compositionally biased region" description="Low complexity" evidence="1">
    <location>
        <begin position="1"/>
        <end position="20"/>
    </location>
</feature>
<sequence>MHSPPDSRSTSTPSPDSRSTINGGGVAGVEADIAGRGVDVAGGGLNVAGGGVIGREIAGLDVAGSSRLDIAGGWVVKLEIAGRGVISRGAAGLLGLSGILGTVSNDLV</sequence>
<organism evidence="2 3">
    <name type="scientific">Lasallia pustulata</name>
    <dbReference type="NCBI Taxonomy" id="136370"/>
    <lineage>
        <taxon>Eukaryota</taxon>
        <taxon>Fungi</taxon>
        <taxon>Dikarya</taxon>
        <taxon>Ascomycota</taxon>
        <taxon>Pezizomycotina</taxon>
        <taxon>Lecanoromycetes</taxon>
        <taxon>OSLEUM clade</taxon>
        <taxon>Umbilicariomycetidae</taxon>
        <taxon>Umbilicariales</taxon>
        <taxon>Umbilicariaceae</taxon>
        <taxon>Lasallia</taxon>
    </lineage>
</organism>
<feature type="region of interest" description="Disordered" evidence="1">
    <location>
        <begin position="1"/>
        <end position="26"/>
    </location>
</feature>
<proteinExistence type="predicted"/>
<gene>
    <name evidence="2" type="ORF">FRX48_05219</name>
</gene>
<evidence type="ECO:0000313" key="3">
    <source>
        <dbReference type="Proteomes" id="UP000324767"/>
    </source>
</evidence>
<evidence type="ECO:0000313" key="2">
    <source>
        <dbReference type="EMBL" id="KAA6410909.1"/>
    </source>
</evidence>
<dbReference type="AlphaFoldDB" id="A0A5M8PN03"/>
<evidence type="ECO:0000256" key="1">
    <source>
        <dbReference type="SAM" id="MobiDB-lite"/>
    </source>
</evidence>
<comment type="caution">
    <text evidence="2">The sequence shown here is derived from an EMBL/GenBank/DDBJ whole genome shotgun (WGS) entry which is preliminary data.</text>
</comment>
<dbReference type="Proteomes" id="UP000324767">
    <property type="component" value="Unassembled WGS sequence"/>
</dbReference>
<dbReference type="EMBL" id="VXIT01000008">
    <property type="protein sequence ID" value="KAA6410909.1"/>
    <property type="molecule type" value="Genomic_DNA"/>
</dbReference>
<name>A0A5M8PN03_9LECA</name>
<accession>A0A5M8PN03</accession>
<reference evidence="2 3" key="1">
    <citation type="submission" date="2019-09" db="EMBL/GenBank/DDBJ databases">
        <title>The hologenome of the rock-dwelling lichen Lasallia pustulata.</title>
        <authorList>
            <person name="Greshake Tzovaras B."/>
            <person name="Segers F."/>
            <person name="Bicker A."/>
            <person name="Dal Grande F."/>
            <person name="Otte J."/>
            <person name="Hankeln T."/>
            <person name="Schmitt I."/>
            <person name="Ebersberger I."/>
        </authorList>
    </citation>
    <scope>NUCLEOTIDE SEQUENCE [LARGE SCALE GENOMIC DNA]</scope>
    <source>
        <strain evidence="2">A1-1</strain>
    </source>
</reference>
<protein>
    <submittedName>
        <fullName evidence="2">Uncharacterized protein</fullName>
    </submittedName>
</protein>